<dbReference type="Proteomes" id="UP000245946">
    <property type="component" value="Unassembled WGS sequence"/>
</dbReference>
<evidence type="ECO:0000256" key="1">
    <source>
        <dbReference type="SAM" id="MobiDB-lite"/>
    </source>
</evidence>
<keyword evidence="2" id="KW-0812">Transmembrane</keyword>
<evidence type="ECO:0000313" key="3">
    <source>
        <dbReference type="EMBL" id="PWN95336.1"/>
    </source>
</evidence>
<feature type="transmembrane region" description="Helical" evidence="2">
    <location>
        <begin position="121"/>
        <end position="139"/>
    </location>
</feature>
<dbReference type="PANTHER" id="PTHR37852:SF1">
    <property type="entry name" value="HIG1 DOMAIN-CONTAINING PROTEIN"/>
    <property type="match status" value="1"/>
</dbReference>
<dbReference type="STRING" id="58919.A0A316Z1V1"/>
<dbReference type="RefSeq" id="XP_025595615.1">
    <property type="nucleotide sequence ID" value="XM_025743376.1"/>
</dbReference>
<accession>A0A316Z1V1</accession>
<feature type="transmembrane region" description="Helical" evidence="2">
    <location>
        <begin position="159"/>
        <end position="180"/>
    </location>
</feature>
<name>A0A316Z1V1_9BASI</name>
<feature type="region of interest" description="Disordered" evidence="1">
    <location>
        <begin position="1"/>
        <end position="47"/>
    </location>
</feature>
<keyword evidence="2" id="KW-0472">Membrane</keyword>
<sequence length="224" mass="22779">MWPFSSSSAPAASTSAQPAPPPPPVEVAPPAPAPPPPSEAPFQPPAAAPATLPPSLPFLAAALGLSTGIYSGASRAAKVFMAENAHRQPTTVQGWFFYNKTKNYKVVLSALGAGIARGARLGAWSGAFVGLHAGIGYLLPAPVMQSTRDDRSAELINAGAATAQGAGAGVLLAAGAAVIYKLPRASVRRSLVLGLGAGGAVGLLETLRSRVARAREEAEREETR</sequence>
<dbReference type="GeneID" id="37270920"/>
<evidence type="ECO:0000256" key="2">
    <source>
        <dbReference type="SAM" id="Phobius"/>
    </source>
</evidence>
<dbReference type="EMBL" id="KZ819305">
    <property type="protein sequence ID" value="PWN95336.1"/>
    <property type="molecule type" value="Genomic_DNA"/>
</dbReference>
<gene>
    <name evidence="3" type="ORF">FA09DRAFT_332241</name>
</gene>
<protein>
    <submittedName>
        <fullName evidence="3">Uncharacterized protein</fullName>
    </submittedName>
</protein>
<keyword evidence="2" id="KW-1133">Transmembrane helix</keyword>
<dbReference type="OrthoDB" id="5584028at2759"/>
<feature type="compositionally biased region" description="Pro residues" evidence="1">
    <location>
        <begin position="18"/>
        <end position="47"/>
    </location>
</feature>
<reference evidence="3 4" key="1">
    <citation type="journal article" date="2018" name="Mol. Biol. Evol.">
        <title>Broad Genomic Sampling Reveals a Smut Pathogenic Ancestry of the Fungal Clade Ustilaginomycotina.</title>
        <authorList>
            <person name="Kijpornyongpan T."/>
            <person name="Mondo S.J."/>
            <person name="Barry K."/>
            <person name="Sandor L."/>
            <person name="Lee J."/>
            <person name="Lipzen A."/>
            <person name="Pangilinan J."/>
            <person name="LaButti K."/>
            <person name="Hainaut M."/>
            <person name="Henrissat B."/>
            <person name="Grigoriev I.V."/>
            <person name="Spatafora J.W."/>
            <person name="Aime M.C."/>
        </authorList>
    </citation>
    <scope>NUCLEOTIDE SEQUENCE [LARGE SCALE GENOMIC DNA]</scope>
    <source>
        <strain evidence="3 4">MCA 4186</strain>
    </source>
</reference>
<dbReference type="PANTHER" id="PTHR37852">
    <property type="entry name" value="YALI0B21208P"/>
    <property type="match status" value="1"/>
</dbReference>
<evidence type="ECO:0000313" key="4">
    <source>
        <dbReference type="Proteomes" id="UP000245946"/>
    </source>
</evidence>
<proteinExistence type="predicted"/>
<keyword evidence="4" id="KW-1185">Reference proteome</keyword>
<organism evidence="3 4">
    <name type="scientific">Tilletiopsis washingtonensis</name>
    <dbReference type="NCBI Taxonomy" id="58919"/>
    <lineage>
        <taxon>Eukaryota</taxon>
        <taxon>Fungi</taxon>
        <taxon>Dikarya</taxon>
        <taxon>Basidiomycota</taxon>
        <taxon>Ustilaginomycotina</taxon>
        <taxon>Exobasidiomycetes</taxon>
        <taxon>Entylomatales</taxon>
        <taxon>Entylomatales incertae sedis</taxon>
        <taxon>Tilletiopsis</taxon>
    </lineage>
</organism>
<feature type="compositionally biased region" description="Low complexity" evidence="1">
    <location>
        <begin position="1"/>
        <end position="17"/>
    </location>
</feature>
<dbReference type="AlphaFoldDB" id="A0A316Z1V1"/>